<evidence type="ECO:0000313" key="4">
    <source>
        <dbReference type="Proteomes" id="UP000663570"/>
    </source>
</evidence>
<protein>
    <submittedName>
        <fullName evidence="3">Rhodanese-like domain-containing protein</fullName>
    </submittedName>
</protein>
<dbReference type="CDD" id="cd00158">
    <property type="entry name" value="RHOD"/>
    <property type="match status" value="1"/>
</dbReference>
<keyword evidence="1" id="KW-0732">Signal</keyword>
<keyword evidence="4" id="KW-1185">Reference proteome</keyword>
<dbReference type="InterPro" id="IPR052367">
    <property type="entry name" value="Thiosulfate_ST/Rhodanese-like"/>
</dbReference>
<dbReference type="InterPro" id="IPR036873">
    <property type="entry name" value="Rhodanese-like_dom_sf"/>
</dbReference>
<dbReference type="PANTHER" id="PTHR45431">
    <property type="entry name" value="RHODANESE-LIKE DOMAIN-CONTAINING PROTEIN 15, CHLOROPLASTIC"/>
    <property type="match status" value="1"/>
</dbReference>
<sequence length="118" mass="12590">MKIRGFLHRLVMSMGVALWASVVFAATPVVIDVRTPEEFAAGHVDGAMNVPYEQIGGRIAALAPGKDTPVVLYCKSGRRAGIAQQTLRDMGYSKVENYGGFEDARKRLAGGCTAGTNC</sequence>
<dbReference type="SMART" id="SM00450">
    <property type="entry name" value="RHOD"/>
    <property type="match status" value="1"/>
</dbReference>
<evidence type="ECO:0000256" key="1">
    <source>
        <dbReference type="SAM" id="SignalP"/>
    </source>
</evidence>
<dbReference type="Proteomes" id="UP000663570">
    <property type="component" value="Chromosome"/>
</dbReference>
<dbReference type="PROSITE" id="PS50206">
    <property type="entry name" value="RHODANESE_3"/>
    <property type="match status" value="1"/>
</dbReference>
<reference evidence="3 4" key="1">
    <citation type="submission" date="2021-02" db="EMBL/GenBank/DDBJ databases">
        <title>Niveibacterium changnyeongensis HC41.</title>
        <authorList>
            <person name="Kang M."/>
        </authorList>
    </citation>
    <scope>NUCLEOTIDE SEQUENCE [LARGE SCALE GENOMIC DNA]</scope>
    <source>
        <strain evidence="3 4">HC41</strain>
    </source>
</reference>
<feature type="chain" id="PRO_5045973207" evidence="1">
    <location>
        <begin position="26"/>
        <end position="118"/>
    </location>
</feature>
<dbReference type="SUPFAM" id="SSF52821">
    <property type="entry name" value="Rhodanese/Cell cycle control phosphatase"/>
    <property type="match status" value="1"/>
</dbReference>
<gene>
    <name evidence="3" type="ORF">JY500_04195</name>
</gene>
<organism evidence="3 4">
    <name type="scientific">Niveibacterium microcysteis</name>
    <dbReference type="NCBI Taxonomy" id="2811415"/>
    <lineage>
        <taxon>Bacteria</taxon>
        <taxon>Pseudomonadati</taxon>
        <taxon>Pseudomonadota</taxon>
        <taxon>Betaproteobacteria</taxon>
        <taxon>Rhodocyclales</taxon>
        <taxon>Rhodocyclaceae</taxon>
        <taxon>Niveibacterium</taxon>
    </lineage>
</organism>
<dbReference type="Gene3D" id="3.40.250.10">
    <property type="entry name" value="Rhodanese-like domain"/>
    <property type="match status" value="1"/>
</dbReference>
<name>A0ABX7MBM0_9RHOO</name>
<feature type="domain" description="Rhodanese" evidence="2">
    <location>
        <begin position="24"/>
        <end position="110"/>
    </location>
</feature>
<dbReference type="RefSeq" id="WP_206255159.1">
    <property type="nucleotide sequence ID" value="NZ_CP071060.1"/>
</dbReference>
<evidence type="ECO:0000259" key="2">
    <source>
        <dbReference type="PROSITE" id="PS50206"/>
    </source>
</evidence>
<proteinExistence type="predicted"/>
<dbReference type="EMBL" id="CP071060">
    <property type="protein sequence ID" value="QSI77860.1"/>
    <property type="molecule type" value="Genomic_DNA"/>
</dbReference>
<evidence type="ECO:0000313" key="3">
    <source>
        <dbReference type="EMBL" id="QSI77860.1"/>
    </source>
</evidence>
<dbReference type="PANTHER" id="PTHR45431:SF3">
    <property type="entry name" value="RHODANESE-LIKE DOMAIN-CONTAINING PROTEIN 15, CHLOROPLASTIC"/>
    <property type="match status" value="1"/>
</dbReference>
<accession>A0ABX7MBM0</accession>
<dbReference type="Pfam" id="PF00581">
    <property type="entry name" value="Rhodanese"/>
    <property type="match status" value="1"/>
</dbReference>
<dbReference type="InterPro" id="IPR001763">
    <property type="entry name" value="Rhodanese-like_dom"/>
</dbReference>
<feature type="signal peptide" evidence="1">
    <location>
        <begin position="1"/>
        <end position="25"/>
    </location>
</feature>